<dbReference type="HOGENOM" id="CLU_011776_2_0_1"/>
<evidence type="ECO:0000313" key="4">
    <source>
        <dbReference type="EMBL" id="CCC70406.1"/>
    </source>
</evidence>
<dbReference type="GO" id="GO:0006893">
    <property type="term" value="P:Golgi to plasma membrane transport"/>
    <property type="evidence" value="ECO:0007669"/>
    <property type="project" value="EnsemblFungi"/>
</dbReference>
<name>G0VFY7_NAUCA</name>
<sequence>MSALQQVPELIRDDISLEKIRDIKQQLMKQKSTVEYQLNKESDKYFSSIQESLQLLNLSQKSVTSIREKLDDVNKLSEESKSSIDRYDVIFDATKLYDTINTTSAIYDKVVNFNQLIEKIDQMLDVELDQDSLETGCPYLLQIHYLLTTARDFQDQMTAMAQVSTDDVQRTVIKLFNKIPSLISKFDRLVESLIYDIVEIVRSGQISLSIRLFKVIDLEEQEDLKITAIRNIIEKKEVQAEKSSIKKLPNNKNSARLLENEQRSVEYPTPYGVYNEIIGGTISSRTEPRGYRNFFFNKLKQSITDMFVEVRKEYQDEKKFEVLNNLDWVFNELMMVKEHVSKYCPSHWKIFEKCFEYYYDELHLLINELVESEPETIIILDILDFDKTFQQTLVKDFGYTKKETKSVIGPEQKETLFKDYLNLIVTKMKEWFANLEKAEFDVFLERTTPPHTDSEGLLFLDGTKTCFQMFTQQVEVAAGSNQAKILVGVIEKFTNLLLDRQKHWIININNEVVRLLKYNELYDIDPHNISPEDQCAGGLLEYLIAVSNDQMRAADYTMALSTKYGEIVSKIYEKEISKHMNVSLDGFAEVVKCASSGLLAIMFDDLKRPYSEIFSKNWYSGSQVQQISDTLFEYLTDIKAQMSPVVFTIFIGNVIDEAFLQFIKALEERHSFKNKNNKFITCMKRDFEIFFTLFTKFVPEESKQEIIDVRFKVMEYFIDLSCEPINEIIETWKNFLMEYPEAPIDFLVAILTCRKDIDSSDRRHMIQRGLDYINDPERIKKLNEKTTEISFISRFTFSSSK</sequence>
<protein>
    <submittedName>
        <fullName evidence="4">Uncharacterized protein</fullName>
    </submittedName>
</protein>
<reference key="2">
    <citation type="submission" date="2011-08" db="EMBL/GenBank/DDBJ databases">
        <title>Genome sequence of Naumovozyma castellii.</title>
        <authorList>
            <person name="Gordon J.L."/>
            <person name="Armisen D."/>
            <person name="Proux-Wera E."/>
            <person name="OhEigeartaigh S.S."/>
            <person name="Byrne K.P."/>
            <person name="Wolfe K.H."/>
        </authorList>
    </citation>
    <scope>NUCLEOTIDE SEQUENCE</scope>
    <source>
        <strain>Type strain:CBS 4309</strain>
    </source>
</reference>
<dbReference type="Gene3D" id="1.10.357.70">
    <property type="entry name" value="Exocyst complex component Sec6, C-terminal domain"/>
    <property type="match status" value="1"/>
</dbReference>
<dbReference type="GO" id="GO:0005935">
    <property type="term" value="C:cellular bud neck"/>
    <property type="evidence" value="ECO:0007669"/>
    <property type="project" value="EnsemblFungi"/>
</dbReference>
<dbReference type="FunFam" id="1.10.357.50:FF:000006">
    <property type="entry name" value="Exocyst complex component sec6"/>
    <property type="match status" value="1"/>
</dbReference>
<reference evidence="4 5" key="1">
    <citation type="journal article" date="2011" name="Proc. Natl. Acad. Sci. U.S.A.">
        <title>Evolutionary erosion of yeast sex chromosomes by mating-type switching accidents.</title>
        <authorList>
            <person name="Gordon J.L."/>
            <person name="Armisen D."/>
            <person name="Proux-Wera E."/>
            <person name="Oheigeartaigh S.S."/>
            <person name="Byrne K.P."/>
            <person name="Wolfe K.H."/>
        </authorList>
    </citation>
    <scope>NUCLEOTIDE SEQUENCE [LARGE SCALE GENOMIC DNA]</scope>
    <source>
        <strain evidence="5">ATCC 76901 / BCRC 22586 / CBS 4309 / NBRC 1992 / NRRL Y-12630</strain>
    </source>
</reference>
<dbReference type="Pfam" id="PF06046">
    <property type="entry name" value="Sec6"/>
    <property type="match status" value="1"/>
</dbReference>
<dbReference type="EMBL" id="HE576756">
    <property type="protein sequence ID" value="CCC70406.1"/>
    <property type="molecule type" value="Genomic_DNA"/>
</dbReference>
<evidence type="ECO:0000256" key="1">
    <source>
        <dbReference type="ARBA" id="ARBA00009447"/>
    </source>
</evidence>
<dbReference type="Proteomes" id="UP000001640">
    <property type="component" value="Chromosome 5"/>
</dbReference>
<dbReference type="PANTHER" id="PTHR21292">
    <property type="entry name" value="EXOCYST COMPLEX COMPONENT SEC6-RELATED"/>
    <property type="match status" value="1"/>
</dbReference>
<dbReference type="eggNOG" id="KOG2286">
    <property type="taxonomic scope" value="Eukaryota"/>
</dbReference>
<dbReference type="GO" id="GO:0035544">
    <property type="term" value="P:negative regulation of SNARE complex assembly"/>
    <property type="evidence" value="ECO:0007669"/>
    <property type="project" value="EnsemblFungi"/>
</dbReference>
<dbReference type="GO" id="GO:0051601">
    <property type="term" value="P:exocyst localization"/>
    <property type="evidence" value="ECO:0007669"/>
    <property type="project" value="EnsemblFungi"/>
</dbReference>
<evidence type="ECO:0000256" key="3">
    <source>
        <dbReference type="ARBA" id="ARBA00022483"/>
    </source>
</evidence>
<keyword evidence="3" id="KW-0268">Exocytosis</keyword>
<proteinExistence type="inferred from homology"/>
<dbReference type="GO" id="GO:0005934">
    <property type="term" value="C:cellular bud tip"/>
    <property type="evidence" value="ECO:0007669"/>
    <property type="project" value="EnsemblFungi"/>
</dbReference>
<dbReference type="GO" id="GO:0006887">
    <property type="term" value="P:exocytosis"/>
    <property type="evidence" value="ECO:0007669"/>
    <property type="project" value="UniProtKB-KW"/>
</dbReference>
<dbReference type="PANTHER" id="PTHR21292:SF1">
    <property type="entry name" value="EXOCYST COMPLEX COMPONENT 3"/>
    <property type="match status" value="1"/>
</dbReference>
<dbReference type="InterPro" id="IPR042532">
    <property type="entry name" value="EXOC3/Sec6_C"/>
</dbReference>
<dbReference type="OrthoDB" id="190098at2759"/>
<comment type="similarity">
    <text evidence="1">Belongs to the SEC6 family.</text>
</comment>
<evidence type="ECO:0000313" key="5">
    <source>
        <dbReference type="Proteomes" id="UP000001640"/>
    </source>
</evidence>
<dbReference type="RefSeq" id="XP_003676763.1">
    <property type="nucleotide sequence ID" value="XM_003676715.1"/>
</dbReference>
<keyword evidence="5" id="KW-1185">Reference proteome</keyword>
<accession>G0VFY7</accession>
<dbReference type="OMA" id="MNIGPKT"/>
<organism evidence="4 5">
    <name type="scientific">Naumovozyma castellii</name>
    <name type="common">Yeast</name>
    <name type="synonym">Saccharomyces castellii</name>
    <dbReference type="NCBI Taxonomy" id="27288"/>
    <lineage>
        <taxon>Eukaryota</taxon>
        <taxon>Fungi</taxon>
        <taxon>Dikarya</taxon>
        <taxon>Ascomycota</taxon>
        <taxon>Saccharomycotina</taxon>
        <taxon>Saccharomycetes</taxon>
        <taxon>Saccharomycetales</taxon>
        <taxon>Saccharomycetaceae</taxon>
        <taxon>Naumovozyma</taxon>
    </lineage>
</organism>
<dbReference type="AlphaFoldDB" id="G0VFY7"/>
<dbReference type="Gene3D" id="1.10.357.50">
    <property type="match status" value="1"/>
</dbReference>
<dbReference type="InterPro" id="IPR010326">
    <property type="entry name" value="EXOC3/Sec6"/>
</dbReference>
<dbReference type="STRING" id="1064592.G0VFY7"/>
<dbReference type="GO" id="GO:0000149">
    <property type="term" value="F:SNARE binding"/>
    <property type="evidence" value="ECO:0007669"/>
    <property type="project" value="EnsemblFungi"/>
</dbReference>
<dbReference type="KEGG" id="ncs:NCAS_0E03360"/>
<evidence type="ECO:0000256" key="2">
    <source>
        <dbReference type="ARBA" id="ARBA00022448"/>
    </source>
</evidence>
<dbReference type="InParanoid" id="G0VFY7"/>
<gene>
    <name evidence="4" type="primary">NCAS0E03360</name>
    <name evidence="4" type="ordered locus">NCAS_0E03360</name>
</gene>
<dbReference type="GeneID" id="96904035"/>
<dbReference type="FunCoup" id="G0VFY7">
    <property type="interactions" value="295"/>
</dbReference>
<keyword evidence="2" id="KW-0813">Transport</keyword>
<dbReference type="GO" id="GO:0000145">
    <property type="term" value="C:exocyst"/>
    <property type="evidence" value="ECO:0007669"/>
    <property type="project" value="EnsemblFungi"/>
</dbReference>